<dbReference type="EMBL" id="AVBC01000039">
    <property type="protein sequence ID" value="ERL49698.1"/>
    <property type="molecule type" value="Genomic_DNA"/>
</dbReference>
<dbReference type="Proteomes" id="UP000019113">
    <property type="component" value="Unassembled WGS sequence"/>
</dbReference>
<evidence type="ECO:0000313" key="2">
    <source>
        <dbReference type="EMBL" id="ERL49698.1"/>
    </source>
</evidence>
<keyword evidence="1" id="KW-1133">Transmembrane helix</keyword>
<accession>W1N2G9</accession>
<evidence type="ECO:0008006" key="4">
    <source>
        <dbReference type="Google" id="ProtNLM"/>
    </source>
</evidence>
<dbReference type="PATRIC" id="fig|1178482.3.peg.2793"/>
<protein>
    <recommendedName>
        <fullName evidence="4">Prepilin-type N-terminal cleavage/methylation domain-containing protein</fullName>
    </recommendedName>
</protein>
<gene>
    <name evidence="2" type="ORF">BJB45_00845</name>
</gene>
<dbReference type="AlphaFoldDB" id="W1N2G9"/>
<keyword evidence="3" id="KW-1185">Reference proteome</keyword>
<reference evidence="2 3" key="1">
    <citation type="submission" date="2013-08" db="EMBL/GenBank/DDBJ databases">
        <title>draft genome of Halomonas huanghegensis, strain BJGMM-B45T.</title>
        <authorList>
            <person name="Miao C."/>
            <person name="Wan Y."/>
            <person name="Jin W."/>
        </authorList>
    </citation>
    <scope>NUCLEOTIDE SEQUENCE [LARGE SCALE GENOMIC DNA]</scope>
    <source>
        <strain evidence="2 3">BJGMM-B45</strain>
    </source>
</reference>
<proteinExistence type="predicted"/>
<evidence type="ECO:0000313" key="3">
    <source>
        <dbReference type="Proteomes" id="UP000019113"/>
    </source>
</evidence>
<keyword evidence="1" id="KW-0812">Transmembrane</keyword>
<dbReference type="STRING" id="1178482.AR456_02405"/>
<dbReference type="KEGG" id="hhu:AR456_02405"/>
<dbReference type="NCBIfam" id="TIGR02532">
    <property type="entry name" value="IV_pilin_GFxxxE"/>
    <property type="match status" value="1"/>
</dbReference>
<comment type="caution">
    <text evidence="2">The sequence shown here is derived from an EMBL/GenBank/DDBJ whole genome shotgun (WGS) entry which is preliminary data.</text>
</comment>
<name>W1N2G9_9GAMM</name>
<dbReference type="Pfam" id="PF07963">
    <property type="entry name" value="N_methyl"/>
    <property type="match status" value="1"/>
</dbReference>
<dbReference type="RefSeq" id="WP_021819742.1">
    <property type="nucleotide sequence ID" value="NZ_AVBC01000039.1"/>
</dbReference>
<dbReference type="PROSITE" id="PS00409">
    <property type="entry name" value="PROKAR_NTER_METHYL"/>
    <property type="match status" value="1"/>
</dbReference>
<keyword evidence="1" id="KW-0472">Membrane</keyword>
<dbReference type="InterPro" id="IPR012902">
    <property type="entry name" value="N_methyl_site"/>
</dbReference>
<sequence>MFRWRGVVRREGVMGPRHQRGLSLVELMVAMLIGSMVMLAATRVMHNVLQSDQHMRQLSERQAVISYALDIMAARLRSGSATAESFVLRDSYLDSRYSDDRYLGSSRSDGRCTLHDNEGHQPLIDGLISAGECGDERVIDTQGDGIYRLHLKLADFPAPLMMWVVDRRHWSDGSTP</sequence>
<feature type="transmembrane region" description="Helical" evidence="1">
    <location>
        <begin position="21"/>
        <end position="41"/>
    </location>
</feature>
<organism evidence="2 3">
    <name type="scientific">Halomonas huangheensis</name>
    <dbReference type="NCBI Taxonomy" id="1178482"/>
    <lineage>
        <taxon>Bacteria</taxon>
        <taxon>Pseudomonadati</taxon>
        <taxon>Pseudomonadota</taxon>
        <taxon>Gammaproteobacteria</taxon>
        <taxon>Oceanospirillales</taxon>
        <taxon>Halomonadaceae</taxon>
        <taxon>Halomonas</taxon>
    </lineage>
</organism>
<dbReference type="OrthoDB" id="5296662at2"/>
<evidence type="ECO:0000256" key="1">
    <source>
        <dbReference type="SAM" id="Phobius"/>
    </source>
</evidence>